<feature type="region of interest" description="Disordered" evidence="1">
    <location>
        <begin position="1"/>
        <end position="36"/>
    </location>
</feature>
<dbReference type="EMBL" id="MCGO01000041">
    <property type="protein sequence ID" value="ORY39180.1"/>
    <property type="molecule type" value="Genomic_DNA"/>
</dbReference>
<dbReference type="OrthoDB" id="2180136at2759"/>
<proteinExistence type="predicted"/>
<protein>
    <submittedName>
        <fullName evidence="2">Uncharacterized protein</fullName>
    </submittedName>
</protein>
<sequence length="110" mass="12737">MPPSHSSMQIAVLGQDNNNWSDHSDESQTPGSQWTPDSLQLQMYTMEMSLIEQEASNWDIQDPDLMPTINDWYLCYRYLTKGGTIPYPQSISHDAEAFMRNFFSLPPVYR</sequence>
<comment type="caution">
    <text evidence="2">The sequence shown here is derived from an EMBL/GenBank/DDBJ whole genome shotgun (WGS) entry which is preliminary data.</text>
</comment>
<reference evidence="2 3" key="1">
    <citation type="submission" date="2016-07" db="EMBL/GenBank/DDBJ databases">
        <title>Pervasive Adenine N6-methylation of Active Genes in Fungi.</title>
        <authorList>
            <consortium name="DOE Joint Genome Institute"/>
            <person name="Mondo S.J."/>
            <person name="Dannebaum R.O."/>
            <person name="Kuo R.C."/>
            <person name="Labutti K."/>
            <person name="Haridas S."/>
            <person name="Kuo A."/>
            <person name="Salamov A."/>
            <person name="Ahrendt S.R."/>
            <person name="Lipzen A."/>
            <person name="Sullivan W."/>
            <person name="Andreopoulos W.B."/>
            <person name="Clum A."/>
            <person name="Lindquist E."/>
            <person name="Daum C."/>
            <person name="Ramamoorthy G.K."/>
            <person name="Gryganskyi A."/>
            <person name="Culley D."/>
            <person name="Magnuson J.K."/>
            <person name="James T.Y."/>
            <person name="O'Malley M.A."/>
            <person name="Stajich J.E."/>
            <person name="Spatafora J.W."/>
            <person name="Visel A."/>
            <person name="Grigoriev I.V."/>
        </authorList>
    </citation>
    <scope>NUCLEOTIDE SEQUENCE [LARGE SCALE GENOMIC DNA]</scope>
    <source>
        <strain evidence="2 3">JEL800</strain>
    </source>
</reference>
<evidence type="ECO:0000313" key="2">
    <source>
        <dbReference type="EMBL" id="ORY39180.1"/>
    </source>
</evidence>
<dbReference type="AlphaFoldDB" id="A0A1Y2BWN7"/>
<gene>
    <name evidence="2" type="ORF">BCR33DRAFT_720415</name>
</gene>
<name>A0A1Y2BWN7_9FUNG</name>
<accession>A0A1Y2BWN7</accession>
<organism evidence="2 3">
    <name type="scientific">Rhizoclosmatium globosum</name>
    <dbReference type="NCBI Taxonomy" id="329046"/>
    <lineage>
        <taxon>Eukaryota</taxon>
        <taxon>Fungi</taxon>
        <taxon>Fungi incertae sedis</taxon>
        <taxon>Chytridiomycota</taxon>
        <taxon>Chytridiomycota incertae sedis</taxon>
        <taxon>Chytridiomycetes</taxon>
        <taxon>Chytridiales</taxon>
        <taxon>Chytriomycetaceae</taxon>
        <taxon>Rhizoclosmatium</taxon>
    </lineage>
</organism>
<evidence type="ECO:0000256" key="1">
    <source>
        <dbReference type="SAM" id="MobiDB-lite"/>
    </source>
</evidence>
<dbReference type="Proteomes" id="UP000193642">
    <property type="component" value="Unassembled WGS sequence"/>
</dbReference>
<keyword evidence="3" id="KW-1185">Reference proteome</keyword>
<evidence type="ECO:0000313" key="3">
    <source>
        <dbReference type="Proteomes" id="UP000193642"/>
    </source>
</evidence>